<feature type="non-terminal residue" evidence="2">
    <location>
        <position position="1"/>
    </location>
</feature>
<keyword evidence="3" id="KW-1185">Reference proteome</keyword>
<sequence>TYLLFLFCILGLLGYTNSQGNMPNADDALNKISNIIDINNLNASAIPDLYTLNTSAIPALEEAKNLFKDKCNKNGGEGAFEHANQANENMKQCLKSFVNVTQLQEEMERYKPTGDLDVVFKNYCHKTP</sequence>
<evidence type="ECO:0000313" key="2">
    <source>
        <dbReference type="EMBL" id="KZC14569.1"/>
    </source>
</evidence>
<evidence type="ECO:0000313" key="3">
    <source>
        <dbReference type="Proteomes" id="UP000076502"/>
    </source>
</evidence>
<proteinExistence type="predicted"/>
<organism evidence="2 3">
    <name type="scientific">Dufourea novaeangliae</name>
    <name type="common">Sweat bee</name>
    <dbReference type="NCBI Taxonomy" id="178035"/>
    <lineage>
        <taxon>Eukaryota</taxon>
        <taxon>Metazoa</taxon>
        <taxon>Ecdysozoa</taxon>
        <taxon>Arthropoda</taxon>
        <taxon>Hexapoda</taxon>
        <taxon>Insecta</taxon>
        <taxon>Pterygota</taxon>
        <taxon>Neoptera</taxon>
        <taxon>Endopterygota</taxon>
        <taxon>Hymenoptera</taxon>
        <taxon>Apocrita</taxon>
        <taxon>Aculeata</taxon>
        <taxon>Apoidea</taxon>
        <taxon>Anthophila</taxon>
        <taxon>Halictidae</taxon>
        <taxon>Rophitinae</taxon>
        <taxon>Dufourea</taxon>
    </lineage>
</organism>
<accession>A0A154PRN3</accession>
<dbReference type="Pfam" id="PF07165">
    <property type="entry name" value="DUF1397"/>
    <property type="match status" value="1"/>
</dbReference>
<dbReference type="PANTHER" id="PTHR20997">
    <property type="entry name" value="EG:BACR42I17.2 PROTEIN-RELATED"/>
    <property type="match status" value="1"/>
</dbReference>
<dbReference type="OrthoDB" id="6512861at2759"/>
<dbReference type="Proteomes" id="UP000076502">
    <property type="component" value="Unassembled WGS sequence"/>
</dbReference>
<feature type="non-terminal residue" evidence="2">
    <location>
        <position position="128"/>
    </location>
</feature>
<feature type="signal peptide" evidence="1">
    <location>
        <begin position="1"/>
        <end position="18"/>
    </location>
</feature>
<feature type="chain" id="PRO_5007599690" evidence="1">
    <location>
        <begin position="19"/>
        <end position="128"/>
    </location>
</feature>
<dbReference type="AlphaFoldDB" id="A0A154PRN3"/>
<dbReference type="InterPro" id="IPR009832">
    <property type="entry name" value="DUF1397"/>
</dbReference>
<reference evidence="2 3" key="1">
    <citation type="submission" date="2015-07" db="EMBL/GenBank/DDBJ databases">
        <title>The genome of Dufourea novaeangliae.</title>
        <authorList>
            <person name="Pan H."/>
            <person name="Kapheim K."/>
        </authorList>
    </citation>
    <scope>NUCLEOTIDE SEQUENCE [LARGE SCALE GENOMIC DNA]</scope>
    <source>
        <strain evidence="2">0120121106</strain>
        <tissue evidence="2">Whole body</tissue>
    </source>
</reference>
<name>A0A154PRN3_DUFNO</name>
<protein>
    <submittedName>
        <fullName evidence="2">27 kDa hemolymph glycoprotein</fullName>
    </submittedName>
</protein>
<keyword evidence="1" id="KW-0732">Signal</keyword>
<dbReference type="PANTHER" id="PTHR20997:SF2">
    <property type="entry name" value="EG:BACR42I17.2 PROTEIN-RELATED"/>
    <property type="match status" value="1"/>
</dbReference>
<evidence type="ECO:0000256" key="1">
    <source>
        <dbReference type="SAM" id="SignalP"/>
    </source>
</evidence>
<dbReference type="EMBL" id="KQ435090">
    <property type="protein sequence ID" value="KZC14569.1"/>
    <property type="molecule type" value="Genomic_DNA"/>
</dbReference>
<dbReference type="STRING" id="178035.A0A154PRN3"/>
<gene>
    <name evidence="2" type="ORF">WN55_07212</name>
</gene>